<protein>
    <submittedName>
        <fullName evidence="1">Cytochrome P450</fullName>
    </submittedName>
</protein>
<organism evidence="1 2">
    <name type="scientific">Melia azedarach</name>
    <name type="common">Chinaberry tree</name>
    <dbReference type="NCBI Taxonomy" id="155640"/>
    <lineage>
        <taxon>Eukaryota</taxon>
        <taxon>Viridiplantae</taxon>
        <taxon>Streptophyta</taxon>
        <taxon>Embryophyta</taxon>
        <taxon>Tracheophyta</taxon>
        <taxon>Spermatophyta</taxon>
        <taxon>Magnoliopsida</taxon>
        <taxon>eudicotyledons</taxon>
        <taxon>Gunneridae</taxon>
        <taxon>Pentapetalae</taxon>
        <taxon>rosids</taxon>
        <taxon>malvids</taxon>
        <taxon>Sapindales</taxon>
        <taxon>Meliaceae</taxon>
        <taxon>Melia</taxon>
    </lineage>
</organism>
<proteinExistence type="predicted"/>
<sequence>MESAAVYLLSHPEVFEKAKEEIDANVKHFRLLDRTDLAKLPYLHCIINESLRLASTGQIIPLHESSGKCTVRGYGIPHSTILFVNTWVLHRDPNLWVDPNIFKPERFQGREREKGGFKFIPLWLTKKAVAWSRIGYEGDGLVIRNPDSVLRVGKHWGR</sequence>
<evidence type="ECO:0000313" key="1">
    <source>
        <dbReference type="EMBL" id="KAJ4701679.1"/>
    </source>
</evidence>
<dbReference type="EMBL" id="CM051407">
    <property type="protein sequence ID" value="KAJ4701679.1"/>
    <property type="molecule type" value="Genomic_DNA"/>
</dbReference>
<gene>
    <name evidence="1" type="ORF">OWV82_024884</name>
</gene>
<comment type="caution">
    <text evidence="1">The sequence shown here is derived from an EMBL/GenBank/DDBJ whole genome shotgun (WGS) entry which is preliminary data.</text>
</comment>
<reference evidence="1 2" key="1">
    <citation type="journal article" date="2023" name="Science">
        <title>Complex scaffold remodeling in plant triterpene biosynthesis.</title>
        <authorList>
            <person name="De La Pena R."/>
            <person name="Hodgson H."/>
            <person name="Liu J.C."/>
            <person name="Stephenson M.J."/>
            <person name="Martin A.C."/>
            <person name="Owen C."/>
            <person name="Harkess A."/>
            <person name="Leebens-Mack J."/>
            <person name="Jimenez L.E."/>
            <person name="Osbourn A."/>
            <person name="Sattely E.S."/>
        </authorList>
    </citation>
    <scope>NUCLEOTIDE SEQUENCE [LARGE SCALE GENOMIC DNA]</scope>
    <source>
        <strain evidence="2">cv. JPN11</strain>
        <tissue evidence="1">Leaf</tissue>
    </source>
</reference>
<name>A0ACC1WRS0_MELAZ</name>
<dbReference type="Proteomes" id="UP001164539">
    <property type="component" value="Chromosome 14"/>
</dbReference>
<evidence type="ECO:0000313" key="2">
    <source>
        <dbReference type="Proteomes" id="UP001164539"/>
    </source>
</evidence>
<keyword evidence="2" id="KW-1185">Reference proteome</keyword>
<accession>A0ACC1WRS0</accession>